<proteinExistence type="predicted"/>
<reference evidence="14" key="1">
    <citation type="journal article" date="2014" name="Front. Microbiol.">
        <title>High frequency of phylogenetically diverse reductive dehalogenase-homologous genes in deep subseafloor sedimentary metagenomes.</title>
        <authorList>
            <person name="Kawai M."/>
            <person name="Futagami T."/>
            <person name="Toyoda A."/>
            <person name="Takaki Y."/>
            <person name="Nishi S."/>
            <person name="Hori S."/>
            <person name="Arai W."/>
            <person name="Tsubouchi T."/>
            <person name="Morono Y."/>
            <person name="Uchiyama I."/>
            <person name="Ito T."/>
            <person name="Fujiyama A."/>
            <person name="Inagaki F."/>
            <person name="Takami H."/>
        </authorList>
    </citation>
    <scope>NUCLEOTIDE SEQUENCE</scope>
    <source>
        <strain evidence="14">Expedition CK06-06</strain>
    </source>
</reference>
<dbReference type="InterPro" id="IPR003660">
    <property type="entry name" value="HAMP_dom"/>
</dbReference>
<evidence type="ECO:0000256" key="1">
    <source>
        <dbReference type="ARBA" id="ARBA00000085"/>
    </source>
</evidence>
<evidence type="ECO:0000256" key="4">
    <source>
        <dbReference type="ARBA" id="ARBA00022475"/>
    </source>
</evidence>
<dbReference type="GO" id="GO:0005524">
    <property type="term" value="F:ATP binding"/>
    <property type="evidence" value="ECO:0007669"/>
    <property type="project" value="UniProtKB-KW"/>
</dbReference>
<feature type="non-terminal residue" evidence="14">
    <location>
        <position position="218"/>
    </location>
</feature>
<dbReference type="InterPro" id="IPR050398">
    <property type="entry name" value="HssS/ArlS-like"/>
</dbReference>
<gene>
    <name evidence="14" type="ORF">S03H2_14862</name>
</gene>
<dbReference type="PANTHER" id="PTHR45528:SF1">
    <property type="entry name" value="SENSOR HISTIDINE KINASE CPXA"/>
    <property type="match status" value="1"/>
</dbReference>
<organism evidence="14">
    <name type="scientific">marine sediment metagenome</name>
    <dbReference type="NCBI Taxonomy" id="412755"/>
    <lineage>
        <taxon>unclassified sequences</taxon>
        <taxon>metagenomes</taxon>
        <taxon>ecological metagenomes</taxon>
    </lineage>
</organism>
<keyword evidence="12" id="KW-1133">Transmembrane helix</keyword>
<dbReference type="Gene3D" id="6.10.340.10">
    <property type="match status" value="1"/>
</dbReference>
<keyword evidence="7" id="KW-0547">Nucleotide-binding</keyword>
<evidence type="ECO:0000256" key="3">
    <source>
        <dbReference type="ARBA" id="ARBA00012438"/>
    </source>
</evidence>
<comment type="subcellular location">
    <subcellularLocation>
        <location evidence="2">Cell membrane</location>
        <topology evidence="2">Multi-pass membrane protein</topology>
    </subcellularLocation>
</comment>
<evidence type="ECO:0000256" key="2">
    <source>
        <dbReference type="ARBA" id="ARBA00004651"/>
    </source>
</evidence>
<dbReference type="Pfam" id="PF00672">
    <property type="entry name" value="HAMP"/>
    <property type="match status" value="1"/>
</dbReference>
<comment type="caution">
    <text evidence="14">The sequence shown here is derived from an EMBL/GenBank/DDBJ whole genome shotgun (WGS) entry which is preliminary data.</text>
</comment>
<keyword evidence="9" id="KW-0067">ATP-binding</keyword>
<dbReference type="GO" id="GO:0000160">
    <property type="term" value="P:phosphorelay signal transduction system"/>
    <property type="evidence" value="ECO:0007669"/>
    <property type="project" value="UniProtKB-KW"/>
</dbReference>
<keyword evidence="5" id="KW-0597">Phosphoprotein</keyword>
<keyword evidence="6" id="KW-0808">Transferase</keyword>
<evidence type="ECO:0000256" key="10">
    <source>
        <dbReference type="ARBA" id="ARBA00023012"/>
    </source>
</evidence>
<evidence type="ECO:0000256" key="9">
    <source>
        <dbReference type="ARBA" id="ARBA00022840"/>
    </source>
</evidence>
<evidence type="ECO:0000256" key="8">
    <source>
        <dbReference type="ARBA" id="ARBA00022777"/>
    </source>
</evidence>
<evidence type="ECO:0000256" key="6">
    <source>
        <dbReference type="ARBA" id="ARBA00022679"/>
    </source>
</evidence>
<dbReference type="PANTHER" id="PTHR45528">
    <property type="entry name" value="SENSOR HISTIDINE KINASE CPXA"/>
    <property type="match status" value="1"/>
</dbReference>
<evidence type="ECO:0000259" key="13">
    <source>
        <dbReference type="PROSITE" id="PS50885"/>
    </source>
</evidence>
<dbReference type="SMART" id="SM00304">
    <property type="entry name" value="HAMP"/>
    <property type="match status" value="1"/>
</dbReference>
<keyword evidence="12" id="KW-0812">Transmembrane</keyword>
<keyword evidence="11 12" id="KW-0472">Membrane</keyword>
<accession>X1FK96</accession>
<dbReference type="GO" id="GO:0005886">
    <property type="term" value="C:plasma membrane"/>
    <property type="evidence" value="ECO:0007669"/>
    <property type="project" value="UniProtKB-SubCell"/>
</dbReference>
<dbReference type="EC" id="2.7.13.3" evidence="3"/>
<dbReference type="PROSITE" id="PS50885">
    <property type="entry name" value="HAMP"/>
    <property type="match status" value="1"/>
</dbReference>
<dbReference type="EMBL" id="BARU01007550">
    <property type="protein sequence ID" value="GAH46076.1"/>
    <property type="molecule type" value="Genomic_DNA"/>
</dbReference>
<sequence>MLPGTIELVKLETELYHALFLASKYISGGSSEDKIALEKSLSTMTKYKTKHHYYHFYEDIEHLEKIEEIVQVAGNFITELILLKKKGAGLEDLHILQMRMNKAIGENLTPLINSYVEHHIREADERVKITKRETTAFRKIMIIASMAILFLALIISFFIAQLISKPIIKLKETSQKITEGNLDYKIEVRSKDEVGELAHSFNKMTNNLQKTTVSLDYA</sequence>
<feature type="domain" description="HAMP" evidence="13">
    <location>
        <begin position="161"/>
        <end position="213"/>
    </location>
</feature>
<evidence type="ECO:0000313" key="14">
    <source>
        <dbReference type="EMBL" id="GAH46076.1"/>
    </source>
</evidence>
<keyword evidence="8" id="KW-0418">Kinase</keyword>
<feature type="transmembrane region" description="Helical" evidence="12">
    <location>
        <begin position="140"/>
        <end position="163"/>
    </location>
</feature>
<keyword evidence="4" id="KW-1003">Cell membrane</keyword>
<evidence type="ECO:0000256" key="12">
    <source>
        <dbReference type="SAM" id="Phobius"/>
    </source>
</evidence>
<dbReference type="SUPFAM" id="SSF158472">
    <property type="entry name" value="HAMP domain-like"/>
    <property type="match status" value="1"/>
</dbReference>
<name>X1FK96_9ZZZZ</name>
<dbReference type="AlphaFoldDB" id="X1FK96"/>
<evidence type="ECO:0000256" key="7">
    <source>
        <dbReference type="ARBA" id="ARBA00022741"/>
    </source>
</evidence>
<dbReference type="GO" id="GO:0004673">
    <property type="term" value="F:protein histidine kinase activity"/>
    <property type="evidence" value="ECO:0007669"/>
    <property type="project" value="UniProtKB-EC"/>
</dbReference>
<evidence type="ECO:0000256" key="5">
    <source>
        <dbReference type="ARBA" id="ARBA00022553"/>
    </source>
</evidence>
<keyword evidence="10" id="KW-0902">Two-component regulatory system</keyword>
<evidence type="ECO:0000256" key="11">
    <source>
        <dbReference type="ARBA" id="ARBA00023136"/>
    </source>
</evidence>
<protein>
    <recommendedName>
        <fullName evidence="3">histidine kinase</fullName>
        <ecNumber evidence="3">2.7.13.3</ecNumber>
    </recommendedName>
</protein>
<dbReference type="CDD" id="cd06225">
    <property type="entry name" value="HAMP"/>
    <property type="match status" value="1"/>
</dbReference>
<comment type="catalytic activity">
    <reaction evidence="1">
        <text>ATP + protein L-histidine = ADP + protein N-phospho-L-histidine.</text>
        <dbReference type="EC" id="2.7.13.3"/>
    </reaction>
</comment>